<proteinExistence type="predicted"/>
<evidence type="ECO:0000313" key="2">
    <source>
        <dbReference type="EMBL" id="PIL36450.1"/>
    </source>
</evidence>
<dbReference type="AlphaFoldDB" id="A0A2G8SRR6"/>
<evidence type="ECO:0000313" key="3">
    <source>
        <dbReference type="Proteomes" id="UP000230002"/>
    </source>
</evidence>
<feature type="compositionally biased region" description="Acidic residues" evidence="1">
    <location>
        <begin position="69"/>
        <end position="79"/>
    </location>
</feature>
<organism evidence="2 3">
    <name type="scientific">Ganoderma sinense ZZ0214-1</name>
    <dbReference type="NCBI Taxonomy" id="1077348"/>
    <lineage>
        <taxon>Eukaryota</taxon>
        <taxon>Fungi</taxon>
        <taxon>Dikarya</taxon>
        <taxon>Basidiomycota</taxon>
        <taxon>Agaricomycotina</taxon>
        <taxon>Agaricomycetes</taxon>
        <taxon>Polyporales</taxon>
        <taxon>Polyporaceae</taxon>
        <taxon>Ganoderma</taxon>
    </lineage>
</organism>
<comment type="caution">
    <text evidence="2">The sequence shown here is derived from an EMBL/GenBank/DDBJ whole genome shotgun (WGS) entry which is preliminary data.</text>
</comment>
<accession>A0A2G8SRR6</accession>
<dbReference type="Proteomes" id="UP000230002">
    <property type="component" value="Unassembled WGS sequence"/>
</dbReference>
<reference evidence="2 3" key="1">
    <citation type="journal article" date="2015" name="Sci. Rep.">
        <title>Chromosome-level genome map provides insights into diverse defense mechanisms in the medicinal fungus Ganoderma sinense.</title>
        <authorList>
            <person name="Zhu Y."/>
            <person name="Xu J."/>
            <person name="Sun C."/>
            <person name="Zhou S."/>
            <person name="Xu H."/>
            <person name="Nelson D.R."/>
            <person name="Qian J."/>
            <person name="Song J."/>
            <person name="Luo H."/>
            <person name="Xiang L."/>
            <person name="Li Y."/>
            <person name="Xu Z."/>
            <person name="Ji A."/>
            <person name="Wang L."/>
            <person name="Lu S."/>
            <person name="Hayward A."/>
            <person name="Sun W."/>
            <person name="Li X."/>
            <person name="Schwartz D.C."/>
            <person name="Wang Y."/>
            <person name="Chen S."/>
        </authorList>
    </citation>
    <scope>NUCLEOTIDE SEQUENCE [LARGE SCALE GENOMIC DNA]</scope>
    <source>
        <strain evidence="2 3">ZZ0214-1</strain>
    </source>
</reference>
<name>A0A2G8SRR6_9APHY</name>
<protein>
    <submittedName>
        <fullName evidence="2">Uncharacterized protein</fullName>
    </submittedName>
</protein>
<feature type="region of interest" description="Disordered" evidence="1">
    <location>
        <begin position="53"/>
        <end position="82"/>
    </location>
</feature>
<gene>
    <name evidence="2" type="ORF">GSI_00139</name>
</gene>
<keyword evidence="3" id="KW-1185">Reference proteome</keyword>
<sequence length="201" mass="22207">MWEEIRAWEKLQRIGDDNGDDNDDGTVVEAPTAAGAVCGGFVVGGEGYPSYFVPDVDGPGDSEATTDSTDGDGDNEDYDDRLWPDTYSIDSDSDIDYILDGFVVIDMSDATRSVFWNHRRRCRRKRRGALVGRLGDASGGMATYHELSQSVVGSGNSRYRDMDMALRGLGQGHRRTWTREDWDSCIVYVVSVPGLDPDSYP</sequence>
<evidence type="ECO:0000256" key="1">
    <source>
        <dbReference type="SAM" id="MobiDB-lite"/>
    </source>
</evidence>
<dbReference type="EMBL" id="AYKW01000001">
    <property type="protein sequence ID" value="PIL36450.1"/>
    <property type="molecule type" value="Genomic_DNA"/>
</dbReference>